<dbReference type="PANTHER" id="PTHR36562">
    <property type="entry name" value="SERINE/ARGININE REPETITIVE MATRIX 2"/>
    <property type="match status" value="1"/>
</dbReference>
<evidence type="ECO:0000256" key="1">
    <source>
        <dbReference type="SAM" id="MobiDB-lite"/>
    </source>
</evidence>
<feature type="compositionally biased region" description="Polar residues" evidence="1">
    <location>
        <begin position="523"/>
        <end position="535"/>
    </location>
</feature>
<feature type="region of interest" description="Disordered" evidence="1">
    <location>
        <begin position="1"/>
        <end position="36"/>
    </location>
</feature>
<feature type="region of interest" description="Disordered" evidence="1">
    <location>
        <begin position="682"/>
        <end position="871"/>
    </location>
</feature>
<dbReference type="CTD" id="46006"/>
<evidence type="ECO:0000313" key="4">
    <source>
        <dbReference type="RefSeq" id="XP_011312954.1"/>
    </source>
</evidence>
<dbReference type="GO" id="GO:0005634">
    <property type="term" value="C:nucleus"/>
    <property type="evidence" value="ECO:0007669"/>
    <property type="project" value="TreeGrafter"/>
</dbReference>
<feature type="region of interest" description="Disordered" evidence="1">
    <location>
        <begin position="358"/>
        <end position="394"/>
    </location>
</feature>
<feature type="region of interest" description="Disordered" evidence="1">
    <location>
        <begin position="77"/>
        <end position="203"/>
    </location>
</feature>
<feature type="compositionally biased region" description="Basic and acidic residues" evidence="1">
    <location>
        <begin position="1455"/>
        <end position="1474"/>
    </location>
</feature>
<feature type="region of interest" description="Disordered" evidence="1">
    <location>
        <begin position="1750"/>
        <end position="1802"/>
    </location>
</feature>
<feature type="region of interest" description="Disordered" evidence="1">
    <location>
        <begin position="518"/>
        <end position="560"/>
    </location>
</feature>
<feature type="region of interest" description="Disordered" evidence="1">
    <location>
        <begin position="937"/>
        <end position="957"/>
    </location>
</feature>
<protein>
    <submittedName>
        <fullName evidence="3 4">Uncharacterized protein isoform X1</fullName>
    </submittedName>
</protein>
<evidence type="ECO:0000313" key="3">
    <source>
        <dbReference type="RefSeq" id="XP_011312953.1"/>
    </source>
</evidence>
<accession>A0A9R1TPG9</accession>
<feature type="compositionally biased region" description="Basic and acidic residues" evidence="1">
    <location>
        <begin position="595"/>
        <end position="619"/>
    </location>
</feature>
<feature type="compositionally biased region" description="Low complexity" evidence="1">
    <location>
        <begin position="536"/>
        <end position="554"/>
    </location>
</feature>
<proteinExistence type="predicted"/>
<feature type="region of interest" description="Disordered" evidence="1">
    <location>
        <begin position="281"/>
        <end position="342"/>
    </location>
</feature>
<feature type="compositionally biased region" description="Basic and acidic residues" evidence="1">
    <location>
        <begin position="1391"/>
        <end position="1420"/>
    </location>
</feature>
<dbReference type="RefSeq" id="XP_011312953.1">
    <property type="nucleotide sequence ID" value="XM_011314651.1"/>
</dbReference>
<name>A0A9R1TPG9_9HYME</name>
<feature type="compositionally biased region" description="Low complexity" evidence="1">
    <location>
        <begin position="148"/>
        <end position="158"/>
    </location>
</feature>
<feature type="compositionally biased region" description="Polar residues" evidence="1">
    <location>
        <begin position="12"/>
        <end position="22"/>
    </location>
</feature>
<feature type="region of interest" description="Disordered" evidence="1">
    <location>
        <begin position="1377"/>
        <end position="1481"/>
    </location>
</feature>
<dbReference type="GeneID" id="105272495"/>
<dbReference type="InterPro" id="IPR051372">
    <property type="entry name" value="CWC21"/>
</dbReference>
<keyword evidence="2" id="KW-1185">Reference proteome</keyword>
<feature type="region of interest" description="Disordered" evidence="1">
    <location>
        <begin position="586"/>
        <end position="619"/>
    </location>
</feature>
<dbReference type="OrthoDB" id="249703at2759"/>
<feature type="region of interest" description="Disordered" evidence="1">
    <location>
        <begin position="1104"/>
        <end position="1135"/>
    </location>
</feature>
<feature type="compositionally biased region" description="Polar residues" evidence="1">
    <location>
        <begin position="737"/>
        <end position="749"/>
    </location>
</feature>
<sequence length="1935" mass="217177">MASREKRPLAPSSKSKQKANNDPTLPASSSKTKKAKLSPYILEATGSKLSPKLEASLPRKKVLTSLKCKKKLRAVKSNLIKGKGSKNAPVKNLKRIPVQTANKTTKPSLTRIKARPSLKPFEEEIYSSDKSEFSPSRGSPKTNRKLKLSSLSDSQKSAKLTRRTLHIKEEIDTDLKNRKSSPPNDQKTPRARLDSPLPKSSVDSTIDDVLAMVSDSELDYSALPSEGKVTRSRRMIDDKSVLLEHEIKKEIIEEDFDEDELTSNDDLQTAIDIKESKRKFSQRSLRNGKLRQLDSSQSDDLRKARRPNVDETMTSEYMENATVDETVESTPSEITIGDTSLSLSSDSRLGDVELSISNEHENNNNSGISGADGGPTLRSKTKAKTTDPQITPEDEEFYIIEPLDDSKKPQTLGKLTSLDKIPAKRRSSLNIDVKKTIGSLYGNEKADGTAPKSQIDQMIENIKLTIAKSIESKIFGPEKALGLTKSFEPPNSARIEEIIIPVSTETRKLNLDPPEIIIDDDQPNGSNGTNEMSLQNTSNNINHSCNSSTSNNTDNSDDTMPKVADTAKEIEKLVMGGESEEIKLINDSIESPSSRTDDIETHDEIEHDSRDSNERAKTNDIEKSERMMVERDREDVCMIEQETLDELEKSLQTSESLENPIQPETIESISRELESLISASPSLEASANETKHEDTVGINFNNDMYAGSEYTDEPSQLILSSPNPNHAEKLIPERSDSPQNSPEAILTSSEDCDSVSLRLEASRSIDDIEQCPEKPLQSPEIPPESKQEDGKRVLRTRDKQRKFDKSKTSEILDSSDVKVKTEPDNLSVDSNELSEAERRDSPQIIEPSDSIKVEEGYQGRTRRSRDIKRRREDVFLMQNTCQKSKRNRREPKKTEQNKEETLLDNEVAKINENNGEYSAEKFNKRLEGTKSLRIFSEHDRIDSTEENDRSKSENDIESIKEKSECVERLHGDQCDSNGLKNIRSGEMESKSGMAQTVQKDCDEASTSGESIPKILETPEETAMKEKILLMLGLESAEKAAERKKAKVEQCAGGLKTVIRVPKDSSKEKKRSRSPLKMVLKQGRLDGGGDSPEFYTIQKELGTSGLGDSSSGANRKFSTNHRQSCDEDPEETAAKDRQSLIIPEKSSSFSIHPGRLCADVCCYCFGKFGSLDTPMHLAQMKSDDRRRKILSVERHLTKDSCLCDACYRHVDRKANTSPTNVSKPQRQHRQLMVSKCSARDCRDSARHLVKRRWLLKIKSCLQNQVDIDWETSQHTSMSFCPGHYATIERFLTCALCKRRLVRNHTHLLPATEADELNRLLPQQGIPVLLVSGTFVCKLCRYYTQLQLKYKDVENMNVSHRSFAKSYRKRILYNNNLDIEDDEDEPAQNYQSKDSKDKDKDKDKEKDREKEKDKDKDKDKDRKSAKKSAKYHNPLPKSHISKSPDCNSSEKSTPEPPKPDSLGEPKLRESDPRIDETSSITEQMLDLESAVEKLKKRKALDQHLYSTDSPIFSDDNTVNVVEILAMDKEEVTLTRLPKKSKLAHNQNQNSNDITPVVQRLGANPSISVRTLFPGEEEMGLHANIEFSNIREITPQGWEKCATIIQYDRDTKLLWQELQRPYGNQSSFLRHLILLEKYYRSGDLVLAPNASRNAINYSTSVQNRLISYEGPEKMDEPITEPIPTEFHHSKRLSGGYLMDRERTSLPGNSGVVTPITTVGISVTSNPSTPSKILPSNTPSKCSSSRILKINPGVSIIKKPPPNLQRLSLSSSSGNSTSSSCTPANGSTKRKDIFPNKITGGGTSGGKVFQLSEPDFKRLQSLKKQKMMNQKSNTSNHTKLSNLQYQKAQIAAQTQFQKHLRMQQEMLNRQSRGDFEPLICDVRSLANENTPAQNLLNNLNLPKSIQVTTKPANSPIPILPKIPKSLTVIPQTVPRNLDK</sequence>
<accession>A0A9R1UA81</accession>
<evidence type="ECO:0000313" key="2">
    <source>
        <dbReference type="Proteomes" id="UP000694866"/>
    </source>
</evidence>
<reference evidence="3 4" key="1">
    <citation type="submission" date="2025-04" db="UniProtKB">
        <authorList>
            <consortium name="RefSeq"/>
        </authorList>
    </citation>
    <scope>IDENTIFICATION</scope>
    <source>
        <strain evidence="3 4">USDA-PBARC FA_bdor</strain>
        <tissue evidence="3 4">Whole organism</tissue>
    </source>
</reference>
<feature type="compositionally biased region" description="Basic and acidic residues" evidence="1">
    <location>
        <begin position="166"/>
        <end position="177"/>
    </location>
</feature>
<feature type="compositionally biased region" description="Low complexity" evidence="1">
    <location>
        <begin position="1764"/>
        <end position="1776"/>
    </location>
</feature>
<feature type="compositionally biased region" description="Polar residues" evidence="1">
    <location>
        <begin position="713"/>
        <end position="724"/>
    </location>
</feature>
<feature type="compositionally biased region" description="Basic and acidic residues" evidence="1">
    <location>
        <begin position="783"/>
        <end position="823"/>
    </location>
</feature>
<dbReference type="Proteomes" id="UP000694866">
    <property type="component" value="Unplaced"/>
</dbReference>
<dbReference type="KEGG" id="fas:105272495"/>
<dbReference type="PANTHER" id="PTHR36562:SF6">
    <property type="entry name" value="EG:133E12.4 PROTEIN"/>
    <property type="match status" value="1"/>
</dbReference>
<dbReference type="RefSeq" id="XP_011312954.1">
    <property type="nucleotide sequence ID" value="XM_011314652.1"/>
</dbReference>
<organism evidence="2 4">
    <name type="scientific">Fopius arisanus</name>
    <dbReference type="NCBI Taxonomy" id="64838"/>
    <lineage>
        <taxon>Eukaryota</taxon>
        <taxon>Metazoa</taxon>
        <taxon>Ecdysozoa</taxon>
        <taxon>Arthropoda</taxon>
        <taxon>Hexapoda</taxon>
        <taxon>Insecta</taxon>
        <taxon>Pterygota</taxon>
        <taxon>Neoptera</taxon>
        <taxon>Endopterygota</taxon>
        <taxon>Hymenoptera</taxon>
        <taxon>Apocrita</taxon>
        <taxon>Ichneumonoidea</taxon>
        <taxon>Braconidae</taxon>
        <taxon>Opiinae</taxon>
        <taxon>Fopius</taxon>
    </lineage>
</organism>
<feature type="compositionally biased region" description="Basic and acidic residues" evidence="1">
    <location>
        <begin position="726"/>
        <end position="736"/>
    </location>
</feature>
<feature type="compositionally biased region" description="Polar residues" evidence="1">
    <location>
        <begin position="99"/>
        <end position="108"/>
    </location>
</feature>
<gene>
    <name evidence="3 4" type="primary">LOC105272495</name>
</gene>